<keyword evidence="1" id="KW-1133">Transmembrane helix</keyword>
<feature type="transmembrane region" description="Helical" evidence="1">
    <location>
        <begin position="7"/>
        <end position="29"/>
    </location>
</feature>
<reference evidence="3 4" key="1">
    <citation type="submission" date="2020-06" db="EMBL/GenBank/DDBJ databases">
        <title>Sphingomonas hominis sp. nov., a member of the Sphingomonas, isolated from the hair of a 22-year-old girl.</title>
        <authorList>
            <person name="Zhang D.-F."/>
            <person name="Cui X.-W."/>
        </authorList>
    </citation>
    <scope>NUCLEOTIDE SEQUENCE [LARGE SCALE GENOMIC DNA]</scope>
    <source>
        <strain evidence="3 4">HHU CXW</strain>
    </source>
</reference>
<dbReference type="EMBL" id="JABULH010000006">
    <property type="protein sequence ID" value="NTS66339.1"/>
    <property type="molecule type" value="Genomic_DNA"/>
</dbReference>
<evidence type="ECO:0000259" key="2">
    <source>
        <dbReference type="Pfam" id="PF06057"/>
    </source>
</evidence>
<dbReference type="Proteomes" id="UP000621447">
    <property type="component" value="Unassembled WGS sequence"/>
</dbReference>
<dbReference type="Pfam" id="PF06057">
    <property type="entry name" value="VirJ"/>
    <property type="match status" value="1"/>
</dbReference>
<organism evidence="3 4">
    <name type="scientific">Sphingomonas hominis</name>
    <dbReference type="NCBI Taxonomy" id="2741495"/>
    <lineage>
        <taxon>Bacteria</taxon>
        <taxon>Pseudomonadati</taxon>
        <taxon>Pseudomonadota</taxon>
        <taxon>Alphaproteobacteria</taxon>
        <taxon>Sphingomonadales</taxon>
        <taxon>Sphingomonadaceae</taxon>
        <taxon>Sphingomonas</taxon>
    </lineage>
</organism>
<keyword evidence="1" id="KW-0812">Transmembrane</keyword>
<evidence type="ECO:0000313" key="3">
    <source>
        <dbReference type="EMBL" id="NTS66339.1"/>
    </source>
</evidence>
<proteinExistence type="predicted"/>
<dbReference type="SUPFAM" id="SSF53474">
    <property type="entry name" value="alpha/beta-Hydrolases"/>
    <property type="match status" value="1"/>
</dbReference>
<dbReference type="InterPro" id="IPR010333">
    <property type="entry name" value="VirJ"/>
</dbReference>
<dbReference type="Gene3D" id="3.40.50.1820">
    <property type="entry name" value="alpha/beta hydrolase"/>
    <property type="match status" value="1"/>
</dbReference>
<dbReference type="InterPro" id="IPR029058">
    <property type="entry name" value="AB_hydrolase_fold"/>
</dbReference>
<name>A0ABX2JKI4_9SPHN</name>
<keyword evidence="1" id="KW-0472">Membrane</keyword>
<keyword evidence="4" id="KW-1185">Reference proteome</keyword>
<feature type="domain" description="Bacterial virulence" evidence="2">
    <location>
        <begin position="51"/>
        <end position="238"/>
    </location>
</feature>
<sequence length="239" mass="25588">MLRRHRSFIVLAILTPILGALGFLGYMGWFGGPVYRLFPASVAAPVRQRGTVAVFLSGDSGLNIGMGSRVVQAIADRGVPVLAVNSLTAYAHRRTPDEARAMIAETVRHALALPNARRVILIGQSFGADMLQYGVAGMPSDLRPRIAQVILAVPGETLLFKATPGGFLDGAPDLPALPSARAIDWLPVTCIHGVQEENSLCPLLHGRNVRVVALPGDHYLRHDGGALVGAIWQAIRRRS</sequence>
<evidence type="ECO:0000256" key="1">
    <source>
        <dbReference type="SAM" id="Phobius"/>
    </source>
</evidence>
<comment type="caution">
    <text evidence="3">The sequence shown here is derived from an EMBL/GenBank/DDBJ whole genome shotgun (WGS) entry which is preliminary data.</text>
</comment>
<gene>
    <name evidence="3" type="ORF">HRV97_14360</name>
</gene>
<protein>
    <submittedName>
        <fullName evidence="3">Type IV secretion system protein VirJ</fullName>
    </submittedName>
</protein>
<evidence type="ECO:0000313" key="4">
    <source>
        <dbReference type="Proteomes" id="UP000621447"/>
    </source>
</evidence>
<dbReference type="RefSeq" id="WP_174194958.1">
    <property type="nucleotide sequence ID" value="NZ_JABULH010000006.1"/>
</dbReference>
<accession>A0ABX2JKI4</accession>